<feature type="compositionally biased region" description="Polar residues" evidence="16">
    <location>
        <begin position="678"/>
        <end position="697"/>
    </location>
</feature>
<keyword evidence="12" id="KW-0675">Receptor</keyword>
<feature type="transmembrane region" description="Helical" evidence="17">
    <location>
        <begin position="285"/>
        <end position="307"/>
    </location>
</feature>
<dbReference type="SUPFAM" id="SSF56112">
    <property type="entry name" value="Protein kinase-like (PK-like)"/>
    <property type="match status" value="1"/>
</dbReference>
<keyword evidence="4 17" id="KW-0812">Transmembrane</keyword>
<dbReference type="InterPro" id="IPR038408">
    <property type="entry name" value="GNK2_sf"/>
</dbReference>
<dbReference type="CDD" id="cd23509">
    <property type="entry name" value="Gnk2-like"/>
    <property type="match status" value="2"/>
</dbReference>
<keyword evidence="2" id="KW-0723">Serine/threonine-protein kinase</keyword>
<dbReference type="Pfam" id="PF00069">
    <property type="entry name" value="Pkinase"/>
    <property type="match status" value="1"/>
</dbReference>
<evidence type="ECO:0000256" key="1">
    <source>
        <dbReference type="ARBA" id="ARBA00004167"/>
    </source>
</evidence>
<evidence type="ECO:0000256" key="6">
    <source>
        <dbReference type="ARBA" id="ARBA00022737"/>
    </source>
</evidence>
<evidence type="ECO:0000256" key="4">
    <source>
        <dbReference type="ARBA" id="ARBA00022692"/>
    </source>
</evidence>
<keyword evidence="9" id="KW-0067">ATP-binding</keyword>
<dbReference type="InterPro" id="IPR000719">
    <property type="entry name" value="Prot_kinase_dom"/>
</dbReference>
<proteinExistence type="predicted"/>
<dbReference type="Gene3D" id="3.30.430.20">
    <property type="entry name" value="Gnk2 domain, C-X8-C-X2-C motif"/>
    <property type="match status" value="2"/>
</dbReference>
<keyword evidence="13" id="KW-0325">Glycoprotein</keyword>
<evidence type="ECO:0000256" key="8">
    <source>
        <dbReference type="ARBA" id="ARBA00022777"/>
    </source>
</evidence>
<gene>
    <name evidence="21" type="ORF">Godav_004588</name>
</gene>
<keyword evidence="11 17" id="KW-0472">Membrane</keyword>
<dbReference type="FunFam" id="3.30.430.20:FF:000012">
    <property type="entry name" value="Cysteine-rich receptor-like protein kinase 25"/>
    <property type="match status" value="1"/>
</dbReference>
<dbReference type="Proteomes" id="UP000593561">
    <property type="component" value="Unassembled WGS sequence"/>
</dbReference>
<dbReference type="EMBL" id="JABFAC010000010">
    <property type="protein sequence ID" value="MBA0627034.1"/>
    <property type="molecule type" value="Genomic_DNA"/>
</dbReference>
<evidence type="ECO:0000256" key="10">
    <source>
        <dbReference type="ARBA" id="ARBA00022989"/>
    </source>
</evidence>
<evidence type="ECO:0000256" key="7">
    <source>
        <dbReference type="ARBA" id="ARBA00022741"/>
    </source>
</evidence>
<evidence type="ECO:0008006" key="23">
    <source>
        <dbReference type="Google" id="ProtNLM"/>
    </source>
</evidence>
<feature type="domain" description="Protein kinase" evidence="19">
    <location>
        <begin position="376"/>
        <end position="651"/>
    </location>
</feature>
<protein>
    <recommendedName>
        <fullName evidence="23">Cysteine-rich receptor-like protein kinase 10</fullName>
    </recommendedName>
</protein>
<evidence type="ECO:0000256" key="16">
    <source>
        <dbReference type="SAM" id="MobiDB-lite"/>
    </source>
</evidence>
<evidence type="ECO:0000256" key="13">
    <source>
        <dbReference type="ARBA" id="ARBA00023180"/>
    </source>
</evidence>
<evidence type="ECO:0000256" key="12">
    <source>
        <dbReference type="ARBA" id="ARBA00023170"/>
    </source>
</evidence>
<evidence type="ECO:0000259" key="19">
    <source>
        <dbReference type="PROSITE" id="PS50011"/>
    </source>
</evidence>
<keyword evidence="5 18" id="KW-0732">Signal</keyword>
<dbReference type="PANTHER" id="PTHR27002">
    <property type="entry name" value="RECEPTOR-LIKE SERINE/THREONINE-PROTEIN KINASE SD1-8"/>
    <property type="match status" value="1"/>
</dbReference>
<comment type="caution">
    <text evidence="21">The sequence shown here is derived from an EMBL/GenBank/DDBJ whole genome shotgun (WGS) entry which is preliminary data.</text>
</comment>
<organism evidence="21 22">
    <name type="scientific">Gossypium davidsonii</name>
    <name type="common">Davidson's cotton</name>
    <name type="synonym">Gossypium klotzschianum subsp. davidsonii</name>
    <dbReference type="NCBI Taxonomy" id="34287"/>
    <lineage>
        <taxon>Eukaryota</taxon>
        <taxon>Viridiplantae</taxon>
        <taxon>Streptophyta</taxon>
        <taxon>Embryophyta</taxon>
        <taxon>Tracheophyta</taxon>
        <taxon>Spermatophyta</taxon>
        <taxon>Magnoliopsida</taxon>
        <taxon>eudicotyledons</taxon>
        <taxon>Gunneridae</taxon>
        <taxon>Pentapetalae</taxon>
        <taxon>rosids</taxon>
        <taxon>malvids</taxon>
        <taxon>Malvales</taxon>
        <taxon>Malvaceae</taxon>
        <taxon>Malvoideae</taxon>
        <taxon>Gossypium</taxon>
    </lineage>
</organism>
<dbReference type="Gene3D" id="3.30.200.20">
    <property type="entry name" value="Phosphorylase Kinase, domain 1"/>
    <property type="match status" value="1"/>
</dbReference>
<name>A0A7J8SLN6_GOSDV</name>
<evidence type="ECO:0000259" key="20">
    <source>
        <dbReference type="PROSITE" id="PS51473"/>
    </source>
</evidence>
<keyword evidence="3" id="KW-0808">Transferase</keyword>
<feature type="domain" description="Gnk2-homologous" evidence="20">
    <location>
        <begin position="30"/>
        <end position="134"/>
    </location>
</feature>
<dbReference type="GO" id="GO:0005524">
    <property type="term" value="F:ATP binding"/>
    <property type="evidence" value="ECO:0007669"/>
    <property type="project" value="UniProtKB-KW"/>
</dbReference>
<dbReference type="FunFam" id="3.30.200.20:FF:000142">
    <property type="entry name" value="Cysteine-rich receptor-like protein kinase 10"/>
    <property type="match status" value="1"/>
</dbReference>
<evidence type="ECO:0000256" key="2">
    <source>
        <dbReference type="ARBA" id="ARBA00022527"/>
    </source>
</evidence>
<reference evidence="21 22" key="1">
    <citation type="journal article" date="2019" name="Genome Biol. Evol.">
        <title>Insights into the evolution of the New World diploid cottons (Gossypium, subgenus Houzingenia) based on genome sequencing.</title>
        <authorList>
            <person name="Grover C.E."/>
            <person name="Arick M.A. 2nd"/>
            <person name="Thrash A."/>
            <person name="Conover J.L."/>
            <person name="Sanders W.S."/>
            <person name="Peterson D.G."/>
            <person name="Frelichowski J.E."/>
            <person name="Scheffler J.A."/>
            <person name="Scheffler B.E."/>
            <person name="Wendel J.F."/>
        </authorList>
    </citation>
    <scope>NUCLEOTIDE SEQUENCE [LARGE SCALE GENOMIC DNA]</scope>
    <source>
        <strain evidence="21">27</strain>
        <tissue evidence="21">Leaf</tissue>
    </source>
</reference>
<evidence type="ECO:0000256" key="3">
    <source>
        <dbReference type="ARBA" id="ARBA00022679"/>
    </source>
</evidence>
<evidence type="ECO:0000256" key="9">
    <source>
        <dbReference type="ARBA" id="ARBA00022840"/>
    </source>
</evidence>
<dbReference type="GO" id="GO:0006979">
    <property type="term" value="P:response to oxidative stress"/>
    <property type="evidence" value="ECO:0007669"/>
    <property type="project" value="UniProtKB-ARBA"/>
</dbReference>
<evidence type="ECO:0000256" key="11">
    <source>
        <dbReference type="ARBA" id="ARBA00023136"/>
    </source>
</evidence>
<feature type="region of interest" description="Disordered" evidence="16">
    <location>
        <begin position="259"/>
        <end position="278"/>
    </location>
</feature>
<dbReference type="FunFam" id="1.10.510.10:FF:000129">
    <property type="entry name" value="cysteine-rich receptor-like protein kinase 10"/>
    <property type="match status" value="1"/>
</dbReference>
<dbReference type="AlphaFoldDB" id="A0A7J8SLN6"/>
<comment type="subcellular location">
    <subcellularLocation>
        <location evidence="1">Membrane</location>
        <topology evidence="1">Single-pass membrane protein</topology>
    </subcellularLocation>
</comment>
<feature type="signal peptide" evidence="18">
    <location>
        <begin position="1"/>
        <end position="26"/>
    </location>
</feature>
<evidence type="ECO:0000313" key="22">
    <source>
        <dbReference type="Proteomes" id="UP000593561"/>
    </source>
</evidence>
<feature type="domain" description="Gnk2-homologous" evidence="20">
    <location>
        <begin position="140"/>
        <end position="248"/>
    </location>
</feature>
<keyword evidence="10 17" id="KW-1133">Transmembrane helix</keyword>
<keyword evidence="7" id="KW-0547">Nucleotide-binding</keyword>
<dbReference type="GO" id="GO:0004674">
    <property type="term" value="F:protein serine/threonine kinase activity"/>
    <property type="evidence" value="ECO:0007669"/>
    <property type="project" value="UniProtKB-KW"/>
</dbReference>
<comment type="catalytic activity">
    <reaction evidence="15">
        <text>L-threonyl-[protein] + ATP = O-phospho-L-threonyl-[protein] + ADP + H(+)</text>
        <dbReference type="Rhea" id="RHEA:46608"/>
        <dbReference type="Rhea" id="RHEA-COMP:11060"/>
        <dbReference type="Rhea" id="RHEA-COMP:11605"/>
        <dbReference type="ChEBI" id="CHEBI:15378"/>
        <dbReference type="ChEBI" id="CHEBI:30013"/>
        <dbReference type="ChEBI" id="CHEBI:30616"/>
        <dbReference type="ChEBI" id="CHEBI:61977"/>
        <dbReference type="ChEBI" id="CHEBI:456216"/>
    </reaction>
</comment>
<dbReference type="InterPro" id="IPR008271">
    <property type="entry name" value="Ser/Thr_kinase_AS"/>
</dbReference>
<dbReference type="Pfam" id="PF01657">
    <property type="entry name" value="Stress-antifung"/>
    <property type="match status" value="2"/>
</dbReference>
<feature type="region of interest" description="Disordered" evidence="16">
    <location>
        <begin position="678"/>
        <end position="703"/>
    </location>
</feature>
<accession>A0A7J8SLN6</accession>
<dbReference type="PANTHER" id="PTHR27002:SF1061">
    <property type="entry name" value="CYSTEINE-RICH RECEPTOR-LIKE PROTEIN KINASE 35"/>
    <property type="match status" value="1"/>
</dbReference>
<evidence type="ECO:0000256" key="15">
    <source>
        <dbReference type="ARBA" id="ARBA00047951"/>
    </source>
</evidence>
<dbReference type="GO" id="GO:0042742">
    <property type="term" value="P:defense response to bacterium"/>
    <property type="evidence" value="ECO:0007669"/>
    <property type="project" value="TreeGrafter"/>
</dbReference>
<dbReference type="InterPro" id="IPR011009">
    <property type="entry name" value="Kinase-like_dom_sf"/>
</dbReference>
<dbReference type="GO" id="GO:0005886">
    <property type="term" value="C:plasma membrane"/>
    <property type="evidence" value="ECO:0007669"/>
    <property type="project" value="TreeGrafter"/>
</dbReference>
<comment type="catalytic activity">
    <reaction evidence="14">
        <text>L-seryl-[protein] + ATP = O-phospho-L-seryl-[protein] + ADP + H(+)</text>
        <dbReference type="Rhea" id="RHEA:17989"/>
        <dbReference type="Rhea" id="RHEA-COMP:9863"/>
        <dbReference type="Rhea" id="RHEA-COMP:11604"/>
        <dbReference type="ChEBI" id="CHEBI:15378"/>
        <dbReference type="ChEBI" id="CHEBI:29999"/>
        <dbReference type="ChEBI" id="CHEBI:30616"/>
        <dbReference type="ChEBI" id="CHEBI:83421"/>
        <dbReference type="ChEBI" id="CHEBI:456216"/>
    </reaction>
</comment>
<evidence type="ECO:0000256" key="17">
    <source>
        <dbReference type="SAM" id="Phobius"/>
    </source>
</evidence>
<keyword evidence="8" id="KW-0418">Kinase</keyword>
<dbReference type="SMART" id="SM00220">
    <property type="entry name" value="S_TKc"/>
    <property type="match status" value="1"/>
</dbReference>
<dbReference type="PROSITE" id="PS00108">
    <property type="entry name" value="PROTEIN_KINASE_ST"/>
    <property type="match status" value="1"/>
</dbReference>
<evidence type="ECO:0000256" key="14">
    <source>
        <dbReference type="ARBA" id="ARBA00047558"/>
    </source>
</evidence>
<keyword evidence="6" id="KW-0677">Repeat</keyword>
<feature type="chain" id="PRO_5029610615" description="Cysteine-rich receptor-like protein kinase 10" evidence="18">
    <location>
        <begin position="27"/>
        <end position="703"/>
    </location>
</feature>
<dbReference type="InterPro" id="IPR002902">
    <property type="entry name" value="GNK2"/>
</dbReference>
<dbReference type="PROSITE" id="PS50011">
    <property type="entry name" value="PROTEIN_KINASE_DOM"/>
    <property type="match status" value="1"/>
</dbReference>
<dbReference type="PROSITE" id="PS51473">
    <property type="entry name" value="GNK2"/>
    <property type="match status" value="2"/>
</dbReference>
<keyword evidence="22" id="KW-1185">Reference proteome</keyword>
<dbReference type="Gene3D" id="1.10.510.10">
    <property type="entry name" value="Transferase(Phosphotransferase) domain 1"/>
    <property type="match status" value="1"/>
</dbReference>
<evidence type="ECO:0000313" key="21">
    <source>
        <dbReference type="EMBL" id="MBA0627034.1"/>
    </source>
</evidence>
<dbReference type="CDD" id="cd14066">
    <property type="entry name" value="STKc_IRAK"/>
    <property type="match status" value="1"/>
</dbReference>
<evidence type="ECO:0000256" key="5">
    <source>
        <dbReference type="ARBA" id="ARBA00022729"/>
    </source>
</evidence>
<sequence length="703" mass="79063">MVSFDIPRNLLCYIFICLMLSLSSEAAVVFLYHDCNPNTTTYTRNSPYRRNLNILLSSFQSNSTRQSGFYNLTVGQAPPDIVYGLFLCRGDVTKEICRECVRTSSGQILQRCPNRKTALVYYDECTIRYSNSSFFSEWEREPVLELLNTGNVSQPERFMQLLGNTMNEIATRAAKGDQLGKKYATQEVNFTAFQTLYTLAQCTPDLSVSDCQTCLTTAIASLPNCCLGKQGGRVVFASCNVRYELYLFYRFTAQQLPPPPPPKPVLHSPPALESKGKNKNSSTTIIAIVLPVVVSVVIFAGALICILTRKSKKYDAVEQENGKEWYRVLVIYHSMLRIQKANIQYLLCFYMAGNEITTMESLQFDFSTIEAATNKFSVDNKLGEGGFGPVYKGKLPNGQQIAVKRLAVSSSQGLEEYKNEVALLAKLQHRNLVRLLGFCLEGAEKLLVYEFVPNKSLNYFLFDLEKQGELTWTKRCMIIGGIARGILYLHEDSRLKIIHRDLKISNILLDKDMNPKISDFGMARILGVDQSKARTSRVVGTYGYMPPEYAMHGHFSIKSDVYSFGVIILEIITGKKSSNFQQSDEDEDLLTHVWKHWNNGTPLELLDPSLGNSYSRIEVIRCIHIGLLCVQEDPSQRPTMENIVLMLNSYTVTLVAPQRPATFLIPTTDSNFTANELVSDQSGPSKSTPWSVNQVSISDMDPR</sequence>
<evidence type="ECO:0000256" key="18">
    <source>
        <dbReference type="SAM" id="SignalP"/>
    </source>
</evidence>
<dbReference type="FunFam" id="3.30.430.20:FF:000003">
    <property type="entry name" value="Cysteine-rich RLK (RECEPTOR-like protein kinase) 10"/>
    <property type="match status" value="1"/>
</dbReference>